<dbReference type="InterPro" id="IPR022761">
    <property type="entry name" value="Fumarate_lyase_N"/>
</dbReference>
<keyword evidence="3" id="KW-0413">Isomerase</keyword>
<dbReference type="EMBL" id="QBUD01000002">
    <property type="protein sequence ID" value="PUB17434.1"/>
    <property type="molecule type" value="Genomic_DNA"/>
</dbReference>
<evidence type="ECO:0000259" key="2">
    <source>
        <dbReference type="Pfam" id="PF00206"/>
    </source>
</evidence>
<sequence length="354" mass="37801">MSDLFTHPWMSGLFGDPDTNAALGADKQLAQMLMVERAYTMARLAVGDIEKADADAVCDVLDNVQLTPEELTAGVTQDGLVVPAMIRLLKAQLPQEHHHALHVGLTSQDVIDTALVLSLRPVLDDFAARLDTLDNDLCALSARHGSNPLMGRTRMQAALPITVADRIATWQMPLASHRDRLRRSAQAVIVLSIGGPVGIRMNDDIAAGMAQMLGLQLPAKAPHTMRADLADLANTLSLVTGTLGKFGQDVALMAQQGIESIQLSGGGSSSAMAHKNNPIVAELLVTLAGYNATQLPAMHHAIVHEQERSGAAWALEWMTLPDMLRATGASLRNAIQLVGQVTYIGDRADASLSR</sequence>
<protein>
    <submittedName>
        <fullName evidence="3">3-carboxy-cis,cis-muconate cycloisomerase</fullName>
    </submittedName>
</protein>
<comment type="caution">
    <text evidence="3">The sequence shown here is derived from an EMBL/GenBank/DDBJ whole genome shotgun (WGS) entry which is preliminary data.</text>
</comment>
<dbReference type="PANTHER" id="PTHR43172">
    <property type="entry name" value="ADENYLOSUCCINATE LYASE"/>
    <property type="match status" value="1"/>
</dbReference>
<keyword evidence="4" id="KW-1185">Reference proteome</keyword>
<dbReference type="PRINTS" id="PR00149">
    <property type="entry name" value="FUMRATELYASE"/>
</dbReference>
<dbReference type="PANTHER" id="PTHR43172:SF2">
    <property type="entry name" value="ADENYLOSUCCINATE LYASE C-TERMINAL DOMAIN-CONTAINING PROTEIN"/>
    <property type="match status" value="1"/>
</dbReference>
<feature type="domain" description="Fumarate lyase N-terminal" evidence="2">
    <location>
        <begin position="31"/>
        <end position="288"/>
    </location>
</feature>
<dbReference type="RefSeq" id="WP_245882589.1">
    <property type="nucleotide sequence ID" value="NZ_QBUD01000002.1"/>
</dbReference>
<evidence type="ECO:0000313" key="4">
    <source>
        <dbReference type="Proteomes" id="UP000244523"/>
    </source>
</evidence>
<comment type="similarity">
    <text evidence="1">Belongs to the class-II fumarase/aspartase family.</text>
</comment>
<dbReference type="InterPro" id="IPR000362">
    <property type="entry name" value="Fumarate_lyase_fam"/>
</dbReference>
<evidence type="ECO:0000313" key="3">
    <source>
        <dbReference type="EMBL" id="PUB17434.1"/>
    </source>
</evidence>
<dbReference type="InterPro" id="IPR008948">
    <property type="entry name" value="L-Aspartase-like"/>
</dbReference>
<dbReference type="Gene3D" id="1.20.200.10">
    <property type="entry name" value="Fumarase/aspartase (Central domain)"/>
    <property type="match status" value="1"/>
</dbReference>
<dbReference type="NCBIfam" id="NF004631">
    <property type="entry name" value="PRK05975.1"/>
    <property type="match status" value="1"/>
</dbReference>
<gene>
    <name evidence="3" type="ORF">C8N45_102446</name>
</gene>
<proteinExistence type="inferred from homology"/>
<dbReference type="Pfam" id="PF00206">
    <property type="entry name" value="Lyase_1"/>
    <property type="match status" value="1"/>
</dbReference>
<dbReference type="Proteomes" id="UP000244523">
    <property type="component" value="Unassembled WGS sequence"/>
</dbReference>
<name>A0A2T6KMN0_9RHOB</name>
<reference evidence="3 4" key="1">
    <citation type="submission" date="2018-04" db="EMBL/GenBank/DDBJ databases">
        <title>Genomic Encyclopedia of Archaeal and Bacterial Type Strains, Phase II (KMG-II): from individual species to whole genera.</title>
        <authorList>
            <person name="Goeker M."/>
        </authorList>
    </citation>
    <scope>NUCLEOTIDE SEQUENCE [LARGE SCALE GENOMIC DNA]</scope>
    <source>
        <strain evidence="3 4">DSM 29955</strain>
    </source>
</reference>
<dbReference type="AlphaFoldDB" id="A0A2T6KMN0"/>
<organism evidence="3 4">
    <name type="scientific">Yoonia sediminilitoris</name>
    <dbReference type="NCBI Taxonomy" id="1286148"/>
    <lineage>
        <taxon>Bacteria</taxon>
        <taxon>Pseudomonadati</taxon>
        <taxon>Pseudomonadota</taxon>
        <taxon>Alphaproteobacteria</taxon>
        <taxon>Rhodobacterales</taxon>
        <taxon>Paracoccaceae</taxon>
        <taxon>Yoonia</taxon>
    </lineage>
</organism>
<evidence type="ECO:0000256" key="1">
    <source>
        <dbReference type="ARBA" id="ARBA00034772"/>
    </source>
</evidence>
<dbReference type="PRINTS" id="PR00145">
    <property type="entry name" value="ARGSUCLYASE"/>
</dbReference>
<dbReference type="SUPFAM" id="SSF48557">
    <property type="entry name" value="L-aspartase-like"/>
    <property type="match status" value="1"/>
</dbReference>
<accession>A0A2T6KMN0</accession>
<dbReference type="GO" id="GO:0016853">
    <property type="term" value="F:isomerase activity"/>
    <property type="evidence" value="ECO:0007669"/>
    <property type="project" value="UniProtKB-KW"/>
</dbReference>